<name>A0A6J5M811_9CAUD</name>
<gene>
    <name evidence="2" type="ORF">UFOVP417_37</name>
</gene>
<sequence>MATVDATDARLSTHEEVCAIRYEQINARLKRIEGILMKTAGIMIVSMAGTIFAAIWITK</sequence>
<protein>
    <submittedName>
        <fullName evidence="2">Uncharacterized protein</fullName>
    </submittedName>
</protein>
<keyword evidence="1" id="KW-0812">Transmembrane</keyword>
<accession>A0A6J5M811</accession>
<organism evidence="2">
    <name type="scientific">uncultured Caudovirales phage</name>
    <dbReference type="NCBI Taxonomy" id="2100421"/>
    <lineage>
        <taxon>Viruses</taxon>
        <taxon>Duplodnaviria</taxon>
        <taxon>Heunggongvirae</taxon>
        <taxon>Uroviricota</taxon>
        <taxon>Caudoviricetes</taxon>
        <taxon>Peduoviridae</taxon>
        <taxon>Maltschvirus</taxon>
        <taxon>Maltschvirus maltsch</taxon>
    </lineage>
</organism>
<proteinExistence type="predicted"/>
<reference evidence="2" key="1">
    <citation type="submission" date="2020-04" db="EMBL/GenBank/DDBJ databases">
        <authorList>
            <person name="Chiriac C."/>
            <person name="Salcher M."/>
            <person name="Ghai R."/>
            <person name="Kavagutti S V."/>
        </authorList>
    </citation>
    <scope>NUCLEOTIDE SEQUENCE</scope>
</reference>
<feature type="transmembrane region" description="Helical" evidence="1">
    <location>
        <begin position="35"/>
        <end position="57"/>
    </location>
</feature>
<dbReference type="EMBL" id="LR796393">
    <property type="protein sequence ID" value="CAB4141493.1"/>
    <property type="molecule type" value="Genomic_DNA"/>
</dbReference>
<evidence type="ECO:0000313" key="2">
    <source>
        <dbReference type="EMBL" id="CAB4141493.1"/>
    </source>
</evidence>
<evidence type="ECO:0000256" key="1">
    <source>
        <dbReference type="SAM" id="Phobius"/>
    </source>
</evidence>
<keyword evidence="1" id="KW-0472">Membrane</keyword>
<keyword evidence="1" id="KW-1133">Transmembrane helix</keyword>